<organism evidence="5 6">
    <name type="scientific">Pegethrix bostrychoides GSE-TBD4-15B</name>
    <dbReference type="NCBI Taxonomy" id="2839662"/>
    <lineage>
        <taxon>Bacteria</taxon>
        <taxon>Bacillati</taxon>
        <taxon>Cyanobacteriota</taxon>
        <taxon>Cyanophyceae</taxon>
        <taxon>Oculatellales</taxon>
        <taxon>Oculatellaceae</taxon>
        <taxon>Pegethrix</taxon>
    </lineage>
</organism>
<dbReference type="InterPro" id="IPR036890">
    <property type="entry name" value="HATPase_C_sf"/>
</dbReference>
<evidence type="ECO:0000256" key="2">
    <source>
        <dbReference type="ARBA" id="ARBA00012438"/>
    </source>
</evidence>
<dbReference type="Gene3D" id="3.30.565.10">
    <property type="entry name" value="Histidine kinase-like ATPase, C-terminal domain"/>
    <property type="match status" value="1"/>
</dbReference>
<dbReference type="SUPFAM" id="SSF47384">
    <property type="entry name" value="Homodimeric domain of signal transducing histidine kinase"/>
    <property type="match status" value="1"/>
</dbReference>
<dbReference type="InterPro" id="IPR003018">
    <property type="entry name" value="GAF"/>
</dbReference>
<dbReference type="CDD" id="cd00075">
    <property type="entry name" value="HATPase"/>
    <property type="match status" value="1"/>
</dbReference>
<dbReference type="SUPFAM" id="SSF55781">
    <property type="entry name" value="GAF domain-like"/>
    <property type="match status" value="1"/>
</dbReference>
<keyword evidence="3 5" id="KW-0418">Kinase</keyword>
<dbReference type="SMART" id="SM00388">
    <property type="entry name" value="HisKA"/>
    <property type="match status" value="1"/>
</dbReference>
<dbReference type="InterPro" id="IPR036097">
    <property type="entry name" value="HisK_dim/P_sf"/>
</dbReference>
<dbReference type="EMBL" id="JAHHHV010000088">
    <property type="protein sequence ID" value="MBW4468350.1"/>
    <property type="molecule type" value="Genomic_DNA"/>
</dbReference>
<evidence type="ECO:0000313" key="6">
    <source>
        <dbReference type="Proteomes" id="UP000707356"/>
    </source>
</evidence>
<name>A0A951PG00_9CYAN</name>
<reference evidence="5" key="1">
    <citation type="submission" date="2021-05" db="EMBL/GenBank/DDBJ databases">
        <authorList>
            <person name="Pietrasiak N."/>
            <person name="Ward R."/>
            <person name="Stajich J.E."/>
            <person name="Kurbessoian T."/>
        </authorList>
    </citation>
    <scope>NUCLEOTIDE SEQUENCE</scope>
    <source>
        <strain evidence="5">GSE-TBD4-15B</strain>
    </source>
</reference>
<evidence type="ECO:0000256" key="1">
    <source>
        <dbReference type="ARBA" id="ARBA00000085"/>
    </source>
</evidence>
<dbReference type="Gene3D" id="3.30.450.40">
    <property type="match status" value="1"/>
</dbReference>
<dbReference type="SMART" id="SM00065">
    <property type="entry name" value="GAF"/>
    <property type="match status" value="1"/>
</dbReference>
<dbReference type="SUPFAM" id="SSF55874">
    <property type="entry name" value="ATPase domain of HSP90 chaperone/DNA topoisomerase II/histidine kinase"/>
    <property type="match status" value="1"/>
</dbReference>
<proteinExistence type="predicted"/>
<accession>A0A951PG00</accession>
<dbReference type="InterPro" id="IPR005467">
    <property type="entry name" value="His_kinase_dom"/>
</dbReference>
<dbReference type="Pfam" id="PF00512">
    <property type="entry name" value="HisKA"/>
    <property type="match status" value="1"/>
</dbReference>
<evidence type="ECO:0000313" key="5">
    <source>
        <dbReference type="EMBL" id="MBW4468350.1"/>
    </source>
</evidence>
<dbReference type="InterPro" id="IPR029016">
    <property type="entry name" value="GAF-like_dom_sf"/>
</dbReference>
<dbReference type="Pfam" id="PF02518">
    <property type="entry name" value="HATPase_c"/>
    <property type="match status" value="1"/>
</dbReference>
<dbReference type="PANTHER" id="PTHR43102:SF2">
    <property type="entry name" value="GAF DOMAIN-CONTAINING PROTEIN"/>
    <property type="match status" value="1"/>
</dbReference>
<feature type="domain" description="Histidine kinase" evidence="4">
    <location>
        <begin position="211"/>
        <end position="432"/>
    </location>
</feature>
<dbReference type="PROSITE" id="PS50109">
    <property type="entry name" value="HIS_KIN"/>
    <property type="match status" value="1"/>
</dbReference>
<dbReference type="EC" id="2.7.13.3" evidence="2"/>
<protein>
    <recommendedName>
        <fullName evidence="2">histidine kinase</fullName>
        <ecNumber evidence="2">2.7.13.3</ecNumber>
    </recommendedName>
</protein>
<dbReference type="Gene3D" id="1.10.287.130">
    <property type="match status" value="1"/>
</dbReference>
<evidence type="ECO:0000256" key="3">
    <source>
        <dbReference type="ARBA" id="ARBA00022777"/>
    </source>
</evidence>
<dbReference type="Proteomes" id="UP000707356">
    <property type="component" value="Unassembled WGS sequence"/>
</dbReference>
<dbReference type="PANTHER" id="PTHR43102">
    <property type="entry name" value="SLR1143 PROTEIN"/>
    <property type="match status" value="1"/>
</dbReference>
<dbReference type="AlphaFoldDB" id="A0A951PG00"/>
<comment type="caution">
    <text evidence="5">The sequence shown here is derived from an EMBL/GenBank/DDBJ whole genome shotgun (WGS) entry which is preliminary data.</text>
</comment>
<gene>
    <name evidence="5" type="ORF">KME07_23225</name>
</gene>
<evidence type="ECO:0000259" key="4">
    <source>
        <dbReference type="PROSITE" id="PS50109"/>
    </source>
</evidence>
<reference evidence="5" key="2">
    <citation type="journal article" date="2022" name="Microbiol. Resour. Announc.">
        <title>Metagenome Sequencing to Explore Phylogenomics of Terrestrial Cyanobacteria.</title>
        <authorList>
            <person name="Ward R.D."/>
            <person name="Stajich J.E."/>
            <person name="Johansen J.R."/>
            <person name="Huntemann M."/>
            <person name="Clum A."/>
            <person name="Foster B."/>
            <person name="Foster B."/>
            <person name="Roux S."/>
            <person name="Palaniappan K."/>
            <person name="Varghese N."/>
            <person name="Mukherjee S."/>
            <person name="Reddy T.B.K."/>
            <person name="Daum C."/>
            <person name="Copeland A."/>
            <person name="Chen I.A."/>
            <person name="Ivanova N.N."/>
            <person name="Kyrpides N.C."/>
            <person name="Shapiro N."/>
            <person name="Eloe-Fadrosh E.A."/>
            <person name="Pietrasiak N."/>
        </authorList>
    </citation>
    <scope>NUCLEOTIDE SEQUENCE</scope>
    <source>
        <strain evidence="5">GSE-TBD4-15B</strain>
    </source>
</reference>
<dbReference type="CDD" id="cd00082">
    <property type="entry name" value="HisKA"/>
    <property type="match status" value="1"/>
</dbReference>
<sequence length="455" mass="50022">MVPDERFDNFTPAATEQQRLQTLEKLNLLESGSLPVFEEATQTAAHLLNAPICVLGILDRDRVWFKSAVGLSRIGLMNSLATSRQMPRQDAFCAQVAEDQRLLSIPDAAANDSAYAHNLLVQRYGIRSYLGVPLIAANGHCIGSLAVMGLAPRLFSEQDIAFLELIGRWAMSEFERDLIQADRSRMGRSAQSLKPVSVPVSASIKTTLLSQMTQELSTPLTSILGMAKVLNQGIYASRPEKQQEYIQIIHNSGQYLLSLVNEIMELGALEDQNPALNLAPVDIEMLCQQAIGTLQQIAQRREQQIQLTVEPGNRIWTLDKDKVRQMLYHLVFSVVQSASSESVVRLHVSRRQQGLQLAVWASHPWLGEGISSIEPAQAFDTGWAAADPAVETRQSLGLSLSRQLAELHGGEIAVQGNAEAGYRYVLHLPQLSVQSEVRPEATEAKAETKAEAKAG</sequence>
<dbReference type="InterPro" id="IPR003661">
    <property type="entry name" value="HisK_dim/P_dom"/>
</dbReference>
<dbReference type="InterPro" id="IPR003594">
    <property type="entry name" value="HATPase_dom"/>
</dbReference>
<comment type="catalytic activity">
    <reaction evidence="1">
        <text>ATP + protein L-histidine = ADP + protein N-phospho-L-histidine.</text>
        <dbReference type="EC" id="2.7.13.3"/>
    </reaction>
</comment>
<dbReference type="GO" id="GO:0000155">
    <property type="term" value="F:phosphorelay sensor kinase activity"/>
    <property type="evidence" value="ECO:0007669"/>
    <property type="project" value="InterPro"/>
</dbReference>
<keyword evidence="3 5" id="KW-0808">Transferase</keyword>
<dbReference type="Pfam" id="PF01590">
    <property type="entry name" value="GAF"/>
    <property type="match status" value="1"/>
</dbReference>